<dbReference type="SUPFAM" id="SSF54117">
    <property type="entry name" value="Interleukin 8-like chemokines"/>
    <property type="match status" value="1"/>
</dbReference>
<keyword evidence="5" id="KW-1185">Reference proteome</keyword>
<gene>
    <name evidence="4" type="ORF">FSCOSCO3_A009529</name>
</gene>
<dbReference type="GO" id="GO:0005615">
    <property type="term" value="C:extracellular space"/>
    <property type="evidence" value="ECO:0007669"/>
    <property type="project" value="UniProtKB-KW"/>
</dbReference>
<dbReference type="PANTHER" id="PTHR12015">
    <property type="entry name" value="SMALL INDUCIBLE CYTOKINE A"/>
    <property type="match status" value="1"/>
</dbReference>
<dbReference type="GO" id="GO:0006955">
    <property type="term" value="P:immune response"/>
    <property type="evidence" value="ECO:0007669"/>
    <property type="project" value="InterPro"/>
</dbReference>
<organism evidence="4 5">
    <name type="scientific">Scomber scombrus</name>
    <name type="common">Atlantic mackerel</name>
    <name type="synonym">Scomber vernalis</name>
    <dbReference type="NCBI Taxonomy" id="13677"/>
    <lineage>
        <taxon>Eukaryota</taxon>
        <taxon>Metazoa</taxon>
        <taxon>Chordata</taxon>
        <taxon>Craniata</taxon>
        <taxon>Vertebrata</taxon>
        <taxon>Euteleostomi</taxon>
        <taxon>Actinopterygii</taxon>
        <taxon>Neopterygii</taxon>
        <taxon>Teleostei</taxon>
        <taxon>Neoteleostei</taxon>
        <taxon>Acanthomorphata</taxon>
        <taxon>Pelagiaria</taxon>
        <taxon>Scombriformes</taxon>
        <taxon>Scombridae</taxon>
        <taxon>Scomber</taxon>
    </lineage>
</organism>
<keyword evidence="2" id="KW-0732">Signal</keyword>
<dbReference type="GO" id="GO:0008009">
    <property type="term" value="F:chemokine activity"/>
    <property type="evidence" value="ECO:0007669"/>
    <property type="project" value="InterPro"/>
</dbReference>
<feature type="domain" description="Chemokine interleukin-8-like" evidence="3">
    <location>
        <begin position="32"/>
        <end position="94"/>
    </location>
</feature>
<accession>A0AAV1NQB3</accession>
<protein>
    <submittedName>
        <fullName evidence="4">C-C motif chemokine 8-like</fullName>
    </submittedName>
</protein>
<proteinExistence type="predicted"/>
<feature type="signal peptide" evidence="2">
    <location>
        <begin position="1"/>
        <end position="24"/>
    </location>
</feature>
<keyword evidence="1" id="KW-0202">Cytokine</keyword>
<name>A0AAV1NQB3_SCOSC</name>
<evidence type="ECO:0000256" key="1">
    <source>
        <dbReference type="ARBA" id="ARBA00022514"/>
    </source>
</evidence>
<feature type="chain" id="PRO_5043415761" evidence="2">
    <location>
        <begin position="25"/>
        <end position="104"/>
    </location>
</feature>
<dbReference type="SMART" id="SM00199">
    <property type="entry name" value="SCY"/>
    <property type="match status" value="1"/>
</dbReference>
<sequence length="104" mass="11886">MAFSIRFGLLCMCSIMLLFLPAQGRFQRTKRALPVCCTSTSKAHINSAVISCVHQSIDTFSHCPIDAYIFTTDQNKQYCVDPTADWLQRRLDRLRKRGIICNNL</sequence>
<dbReference type="InterPro" id="IPR036048">
    <property type="entry name" value="Interleukin_8-like_sf"/>
</dbReference>
<dbReference type="AlphaFoldDB" id="A0AAV1NQB3"/>
<dbReference type="InterPro" id="IPR039809">
    <property type="entry name" value="Chemokine_b/g/d"/>
</dbReference>
<dbReference type="EMBL" id="CAWUFR010000052">
    <property type="protein sequence ID" value="CAK6961781.1"/>
    <property type="molecule type" value="Genomic_DNA"/>
</dbReference>
<dbReference type="Pfam" id="PF00048">
    <property type="entry name" value="IL8"/>
    <property type="match status" value="1"/>
</dbReference>
<dbReference type="Gene3D" id="2.40.50.40">
    <property type="match status" value="1"/>
</dbReference>
<comment type="caution">
    <text evidence="4">The sequence shown here is derived from an EMBL/GenBank/DDBJ whole genome shotgun (WGS) entry which is preliminary data.</text>
</comment>
<dbReference type="Proteomes" id="UP001314229">
    <property type="component" value="Unassembled WGS sequence"/>
</dbReference>
<evidence type="ECO:0000313" key="4">
    <source>
        <dbReference type="EMBL" id="CAK6961781.1"/>
    </source>
</evidence>
<evidence type="ECO:0000313" key="5">
    <source>
        <dbReference type="Proteomes" id="UP001314229"/>
    </source>
</evidence>
<dbReference type="InterPro" id="IPR001811">
    <property type="entry name" value="Chemokine_IL8-like_dom"/>
</dbReference>
<evidence type="ECO:0000259" key="3">
    <source>
        <dbReference type="SMART" id="SM00199"/>
    </source>
</evidence>
<reference evidence="4 5" key="1">
    <citation type="submission" date="2024-01" db="EMBL/GenBank/DDBJ databases">
        <authorList>
            <person name="Alioto T."/>
            <person name="Alioto T."/>
            <person name="Gomez Garrido J."/>
        </authorList>
    </citation>
    <scope>NUCLEOTIDE SEQUENCE [LARGE SCALE GENOMIC DNA]</scope>
</reference>
<evidence type="ECO:0000256" key="2">
    <source>
        <dbReference type="SAM" id="SignalP"/>
    </source>
</evidence>